<dbReference type="EMBL" id="MLJW01000036">
    <property type="protein sequence ID" value="OIR07661.1"/>
    <property type="molecule type" value="Genomic_DNA"/>
</dbReference>
<evidence type="ECO:0000313" key="2">
    <source>
        <dbReference type="EMBL" id="OIR07661.1"/>
    </source>
</evidence>
<dbReference type="Pfam" id="PF00717">
    <property type="entry name" value="Peptidase_S24"/>
    <property type="match status" value="1"/>
</dbReference>
<keyword evidence="2" id="KW-0378">Hydrolase</keyword>
<proteinExistence type="predicted"/>
<dbReference type="InterPro" id="IPR050077">
    <property type="entry name" value="LexA_repressor"/>
</dbReference>
<sequence length="138" mass="15896">MLPILELPYYPIKVKTGFPSPANDYLEERIDLTKELIKHPLSTFIVESEGDSMINAFIPPKAKLIIDRSIKPRNGDIVLAIINGEFTVKYFKKNDFKCWLIPANKKYKEIEITAEMEMQVWGVVIKIIVDPNDTRCLL</sequence>
<dbReference type="CDD" id="cd06529">
    <property type="entry name" value="S24_LexA-like"/>
    <property type="match status" value="1"/>
</dbReference>
<dbReference type="Gene3D" id="2.10.109.10">
    <property type="entry name" value="Umud Fragment, subunit A"/>
    <property type="match status" value="1"/>
</dbReference>
<gene>
    <name evidence="2" type="primary">lexA_9</name>
    <name evidence="2" type="ORF">GALL_103260</name>
</gene>
<dbReference type="PANTHER" id="PTHR33516:SF2">
    <property type="entry name" value="LEXA REPRESSOR-RELATED"/>
    <property type="match status" value="1"/>
</dbReference>
<dbReference type="NCBIfam" id="NF007621">
    <property type="entry name" value="PRK10276.1"/>
    <property type="match status" value="1"/>
</dbReference>
<dbReference type="InterPro" id="IPR015927">
    <property type="entry name" value="Peptidase_S24_S26A/B/C"/>
</dbReference>
<organism evidence="2">
    <name type="scientific">mine drainage metagenome</name>
    <dbReference type="NCBI Taxonomy" id="410659"/>
    <lineage>
        <taxon>unclassified sequences</taxon>
        <taxon>metagenomes</taxon>
        <taxon>ecological metagenomes</taxon>
    </lineage>
</organism>
<dbReference type="SUPFAM" id="SSF51306">
    <property type="entry name" value="LexA/Signal peptidase"/>
    <property type="match status" value="1"/>
</dbReference>
<evidence type="ECO:0000259" key="1">
    <source>
        <dbReference type="Pfam" id="PF00717"/>
    </source>
</evidence>
<dbReference type="InterPro" id="IPR039418">
    <property type="entry name" value="LexA-like"/>
</dbReference>
<reference evidence="2" key="1">
    <citation type="submission" date="2016-10" db="EMBL/GenBank/DDBJ databases">
        <title>Sequence of Gallionella enrichment culture.</title>
        <authorList>
            <person name="Poehlein A."/>
            <person name="Muehling M."/>
            <person name="Daniel R."/>
        </authorList>
    </citation>
    <scope>NUCLEOTIDE SEQUENCE</scope>
</reference>
<dbReference type="AlphaFoldDB" id="A0A1J5SUG2"/>
<dbReference type="EC" id="3.4.21.88" evidence="2"/>
<dbReference type="GO" id="GO:0004252">
    <property type="term" value="F:serine-type endopeptidase activity"/>
    <property type="evidence" value="ECO:0007669"/>
    <property type="project" value="UniProtKB-EC"/>
</dbReference>
<accession>A0A1J5SUG2</accession>
<feature type="domain" description="Peptidase S24/S26A/S26B/S26C" evidence="1">
    <location>
        <begin position="9"/>
        <end position="125"/>
    </location>
</feature>
<dbReference type="InterPro" id="IPR036286">
    <property type="entry name" value="LexA/Signal_pep-like_sf"/>
</dbReference>
<protein>
    <submittedName>
        <fullName evidence="2">LexA repressor</fullName>
        <ecNumber evidence="2">3.4.21.88</ecNumber>
    </submittedName>
</protein>
<name>A0A1J5SUG2_9ZZZZ</name>
<dbReference type="PANTHER" id="PTHR33516">
    <property type="entry name" value="LEXA REPRESSOR"/>
    <property type="match status" value="1"/>
</dbReference>
<comment type="caution">
    <text evidence="2">The sequence shown here is derived from an EMBL/GenBank/DDBJ whole genome shotgun (WGS) entry which is preliminary data.</text>
</comment>